<feature type="transmembrane region" description="Helical" evidence="7">
    <location>
        <begin position="84"/>
        <end position="100"/>
    </location>
</feature>
<dbReference type="InterPro" id="IPR050321">
    <property type="entry name" value="Glycosyltr_2/OpgH_subfam"/>
</dbReference>
<dbReference type="InterPro" id="IPR029044">
    <property type="entry name" value="Nucleotide-diphossugar_trans"/>
</dbReference>
<evidence type="ECO:0000256" key="6">
    <source>
        <dbReference type="ARBA" id="ARBA00023136"/>
    </source>
</evidence>
<protein>
    <submittedName>
        <fullName evidence="8">Glycosyl transferase</fullName>
    </submittedName>
</protein>
<dbReference type="GO" id="GO:0016020">
    <property type="term" value="C:membrane"/>
    <property type="evidence" value="ECO:0007669"/>
    <property type="project" value="UniProtKB-SubCell"/>
</dbReference>
<organism evidence="8 9">
    <name type="scientific">Lactococcus cremoris subsp. cremoris GE214</name>
    <dbReference type="NCBI Taxonomy" id="1415168"/>
    <lineage>
        <taxon>Bacteria</taxon>
        <taxon>Bacillati</taxon>
        <taxon>Bacillota</taxon>
        <taxon>Bacilli</taxon>
        <taxon>Lactobacillales</taxon>
        <taxon>Streptococcaceae</taxon>
        <taxon>Lactococcus</taxon>
        <taxon>Lactococcus cremoris subsp. cremoris</taxon>
    </lineage>
</organism>
<comment type="caution">
    <text evidence="8">The sequence shown here is derived from an EMBL/GenBank/DDBJ whole genome shotgun (WGS) entry which is preliminary data.</text>
</comment>
<keyword evidence="4 7" id="KW-0812">Transmembrane</keyword>
<dbReference type="Pfam" id="PF13641">
    <property type="entry name" value="Glyco_tranf_2_3"/>
    <property type="match status" value="1"/>
</dbReference>
<dbReference type="Proteomes" id="UP000028401">
    <property type="component" value="Unassembled WGS sequence"/>
</dbReference>
<evidence type="ECO:0000313" key="8">
    <source>
        <dbReference type="EMBL" id="KEY62487.1"/>
    </source>
</evidence>
<dbReference type="PANTHER" id="PTHR43867">
    <property type="entry name" value="CELLULOSE SYNTHASE CATALYTIC SUBUNIT A [UDP-FORMING]"/>
    <property type="match status" value="1"/>
</dbReference>
<evidence type="ECO:0000256" key="3">
    <source>
        <dbReference type="ARBA" id="ARBA00022679"/>
    </source>
</evidence>
<evidence type="ECO:0000256" key="7">
    <source>
        <dbReference type="SAM" id="Phobius"/>
    </source>
</evidence>
<keyword evidence="2" id="KW-0328">Glycosyltransferase</keyword>
<evidence type="ECO:0000256" key="5">
    <source>
        <dbReference type="ARBA" id="ARBA00022989"/>
    </source>
</evidence>
<feature type="transmembrane region" description="Helical" evidence="7">
    <location>
        <begin position="465"/>
        <end position="488"/>
    </location>
</feature>
<dbReference type="AlphaFoldDB" id="A0A084AB08"/>
<dbReference type="PATRIC" id="fig|1415168.3.peg.1444"/>
<comment type="subcellular location">
    <subcellularLocation>
        <location evidence="1">Membrane</location>
        <topology evidence="1">Multi-pass membrane protein</topology>
    </subcellularLocation>
</comment>
<dbReference type="GO" id="GO:0016757">
    <property type="term" value="F:glycosyltransferase activity"/>
    <property type="evidence" value="ECO:0007669"/>
    <property type="project" value="UniProtKB-KW"/>
</dbReference>
<evidence type="ECO:0000256" key="1">
    <source>
        <dbReference type="ARBA" id="ARBA00004141"/>
    </source>
</evidence>
<dbReference type="SUPFAM" id="SSF53448">
    <property type="entry name" value="Nucleotide-diphospho-sugar transferases"/>
    <property type="match status" value="1"/>
</dbReference>
<keyword evidence="5 7" id="KW-1133">Transmembrane helix</keyword>
<feature type="transmembrane region" description="Helical" evidence="7">
    <location>
        <begin position="438"/>
        <end position="459"/>
    </location>
</feature>
<dbReference type="Gene3D" id="3.90.550.10">
    <property type="entry name" value="Spore Coat Polysaccharide Biosynthesis Protein SpsA, Chain A"/>
    <property type="match status" value="1"/>
</dbReference>
<accession>A0A084AB08</accession>
<dbReference type="EMBL" id="AZSI01000046">
    <property type="protein sequence ID" value="KEY62487.1"/>
    <property type="molecule type" value="Genomic_DNA"/>
</dbReference>
<keyword evidence="6 7" id="KW-0472">Membrane</keyword>
<dbReference type="PANTHER" id="PTHR43867:SF2">
    <property type="entry name" value="CELLULOSE SYNTHASE CATALYTIC SUBUNIT A [UDP-FORMING]"/>
    <property type="match status" value="1"/>
</dbReference>
<feature type="transmembrane region" description="Helical" evidence="7">
    <location>
        <begin position="120"/>
        <end position="142"/>
    </location>
</feature>
<proteinExistence type="predicted"/>
<evidence type="ECO:0000256" key="2">
    <source>
        <dbReference type="ARBA" id="ARBA00022676"/>
    </source>
</evidence>
<gene>
    <name evidence="8" type="ORF">U725_01372</name>
</gene>
<sequence>MVIGYKGEKSKRKIFSLKPIYVLILVALGVYAYIFLLNAPSNFIQFNEEIFNSYFALQVFEVGVIMLLTIYTGLKKFIRPRTKILLYIGSSLPFLYLYIVRYHYWKQSYLVIDVFDRINYIFFIFSVFVFLYYTVEVIILWYSYNKRQRVNALDLRTDGIQKQFHIYVLIPCLNEELVIQTTLRSILKNNYKNLVVTVIDDASDDRSLEKISEINDSRLNVLRRIKPNAQKGKGTALNWAYYQISEQIQAKGIAPEEVLIAIIDADTKLETDYFEKVNRAFNYDDKLTGLQSKVRVANLLKDSSQDLEFSEIINATQMFRTLTNTVAFGGNGQFCKLSTLQALNEEPWTDSLVEDFDLSTRLFLSDIEVKNAQYDDIYIEQTGIINDNEALVKQRVRWAQGNIQSSKYIVPTIRSKNLVWKQKFEILMTLFKPWLMGIEYIIVIYTMIMIINSAILTGITQSLKIVVILFIVMSIYIIIVNFVWALLYNRGKNNEKMKAWDVLKDTANLTKFLLILTQIYPQSAIRFFNSKNDWVKTNRQEESIDKNLNEDKK</sequence>
<name>A0A084AB08_LACLC</name>
<evidence type="ECO:0000313" key="9">
    <source>
        <dbReference type="Proteomes" id="UP000028401"/>
    </source>
</evidence>
<keyword evidence="3 8" id="KW-0808">Transferase</keyword>
<evidence type="ECO:0000256" key="4">
    <source>
        <dbReference type="ARBA" id="ARBA00022692"/>
    </source>
</evidence>
<feature type="transmembrane region" description="Helical" evidence="7">
    <location>
        <begin position="20"/>
        <end position="39"/>
    </location>
</feature>
<feature type="transmembrane region" description="Helical" evidence="7">
    <location>
        <begin position="51"/>
        <end position="72"/>
    </location>
</feature>
<reference evidence="8 9" key="1">
    <citation type="submission" date="2014-06" db="EMBL/GenBank/DDBJ databases">
        <title>Draft genome sequence of the putrescine producing strain Lactococcus lactis subsp cremoris GE214.</title>
        <authorList>
            <person name="Ladero V."/>
            <person name="Linares D.M."/>
            <person name="del Rio B."/>
            <person name="Mayo B."/>
            <person name="Martin M.C."/>
            <person name="Fernandez M."/>
            <person name="Alvarez M.A."/>
        </authorList>
    </citation>
    <scope>NUCLEOTIDE SEQUENCE [LARGE SCALE GENOMIC DNA]</scope>
    <source>
        <strain evidence="8 9">GE214</strain>
    </source>
</reference>